<evidence type="ECO:0000256" key="2">
    <source>
        <dbReference type="ARBA" id="ARBA00023157"/>
    </source>
</evidence>
<dbReference type="OrthoDB" id="2582440at2"/>
<evidence type="ECO:0000259" key="4">
    <source>
        <dbReference type="SMART" id="SM00282"/>
    </source>
</evidence>
<feature type="domain" description="LamG-like jellyroll fold" evidence="5">
    <location>
        <begin position="371"/>
        <end position="503"/>
    </location>
</feature>
<dbReference type="SMART" id="SM00560">
    <property type="entry name" value="LamGL"/>
    <property type="match status" value="1"/>
</dbReference>
<dbReference type="SMART" id="SM00282">
    <property type="entry name" value="LamG"/>
    <property type="match status" value="1"/>
</dbReference>
<keyword evidence="7" id="KW-1185">Reference proteome</keyword>
<dbReference type="GO" id="GO:0005975">
    <property type="term" value="P:carbohydrate metabolic process"/>
    <property type="evidence" value="ECO:0007669"/>
    <property type="project" value="UniProtKB-ARBA"/>
</dbReference>
<keyword evidence="2" id="KW-1015">Disulfide bond</keyword>
<dbReference type="NCBIfam" id="TIGR04183">
    <property type="entry name" value="Por_Secre_tail"/>
    <property type="match status" value="1"/>
</dbReference>
<dbReference type="InterPro" id="IPR013320">
    <property type="entry name" value="ConA-like_dom_sf"/>
</dbReference>
<dbReference type="AlphaFoldDB" id="A0A4V2L5H8"/>
<feature type="signal peptide" evidence="3">
    <location>
        <begin position="1"/>
        <end position="26"/>
    </location>
</feature>
<proteinExistence type="predicted"/>
<protein>
    <submittedName>
        <fullName evidence="6">T9SS type A sorting domain-containing protein</fullName>
    </submittedName>
</protein>
<dbReference type="Pfam" id="PF13385">
    <property type="entry name" value="Laminin_G_3"/>
    <property type="match status" value="1"/>
</dbReference>
<evidence type="ECO:0000259" key="5">
    <source>
        <dbReference type="SMART" id="SM00560"/>
    </source>
</evidence>
<evidence type="ECO:0000256" key="1">
    <source>
        <dbReference type="ARBA" id="ARBA00022729"/>
    </source>
</evidence>
<dbReference type="EMBL" id="SJPE01000003">
    <property type="protein sequence ID" value="TBX70431.1"/>
    <property type="molecule type" value="Genomic_DNA"/>
</dbReference>
<dbReference type="Pfam" id="PF18962">
    <property type="entry name" value="Por_Secre_tail"/>
    <property type="match status" value="1"/>
</dbReference>
<evidence type="ECO:0000313" key="7">
    <source>
        <dbReference type="Proteomes" id="UP000293300"/>
    </source>
</evidence>
<accession>A0A4V2L5H8</accession>
<name>A0A4V2L5H8_9FLAO</name>
<dbReference type="InterPro" id="IPR058515">
    <property type="entry name" value="DUF8202"/>
</dbReference>
<dbReference type="InterPro" id="IPR001791">
    <property type="entry name" value="Laminin_G"/>
</dbReference>
<dbReference type="SUPFAM" id="SSF49899">
    <property type="entry name" value="Concanavalin A-like lectins/glucanases"/>
    <property type="match status" value="1"/>
</dbReference>
<dbReference type="PANTHER" id="PTHR42535:SF2">
    <property type="entry name" value="CHROMOSOME UNDETERMINED SCAFFOLD_146, WHOLE GENOME SHOTGUN SEQUENCE"/>
    <property type="match status" value="1"/>
</dbReference>
<feature type="domain" description="Laminin G" evidence="4">
    <location>
        <begin position="371"/>
        <end position="498"/>
    </location>
</feature>
<dbReference type="RefSeq" id="WP_131475391.1">
    <property type="nucleotide sequence ID" value="NZ_SJPE01000003.1"/>
</dbReference>
<organism evidence="6 7">
    <name type="scientific">Flavobacterium silvisoli</name>
    <dbReference type="NCBI Taxonomy" id="2529433"/>
    <lineage>
        <taxon>Bacteria</taxon>
        <taxon>Pseudomonadati</taxon>
        <taxon>Bacteroidota</taxon>
        <taxon>Flavobacteriia</taxon>
        <taxon>Flavobacteriales</taxon>
        <taxon>Flavobacteriaceae</taxon>
        <taxon>Flavobacterium</taxon>
    </lineage>
</organism>
<evidence type="ECO:0000256" key="3">
    <source>
        <dbReference type="SAM" id="SignalP"/>
    </source>
</evidence>
<dbReference type="Gene3D" id="2.60.120.200">
    <property type="match status" value="1"/>
</dbReference>
<dbReference type="InterPro" id="IPR006558">
    <property type="entry name" value="LamG-like"/>
</dbReference>
<comment type="caution">
    <text evidence="6">The sequence shown here is derived from an EMBL/GenBank/DDBJ whole genome shotgun (WGS) entry which is preliminary data.</text>
</comment>
<dbReference type="PANTHER" id="PTHR42535">
    <property type="entry name" value="OOKINETE PROTEIN, PUTATIVE-RELATED"/>
    <property type="match status" value="1"/>
</dbReference>
<gene>
    <name evidence="6" type="ORF">EZL74_04455</name>
</gene>
<sequence>MKNLLLNLKKNYGLALILLLSVITNGQISSQNCTSTGIFTRSLWHTQIKESNTTEAAAVITSISSNSVTHNIYFNPTVNFINNYNLSCQPFNNNAPNWVFRNVNNSRFWIGRSKNYNCNSNEKVVNKTDFNKRKSDAKESSLALKYGVTLGKNGIAQNYVDSNGTVVWNATVNSGFNYNIAGIGRDDVSNLYQKQSTSSNTNPVITIGLGSIDLTNTANTNTFGSDRQYLVWGDNNGTMNDSGKDLIITFGGSSNVTTTTDLPNKKWKIVETGGDIGTVKIALATSDLAQLPALAGNDAYVMIVAGDEAFTTNVGTVFLTTNGTKQEATYDFDGVQYFTFGVAHETVLSRSLDFNGTDNVVKTDNHNNLSASFSIMFWIKPEGANSLSNDRTIAAKHDGTTGFRMYLSSDNKINASWSGGTGITSSVALPNSEWHNIAVTYNGSNIKLYIDGVLDTTVTSAAPTTNTASFSIGAEYRSKSVTTNHFKGGIDEFRLWNKALSQAQIRFIMNQEIQQNGTKTIGKILPNNLTKNDISTLNWTSLDTYYSMNSFIGTHINDDSNNSHRGNILSLGNLTVEPQTAPMPYQTAADGLWSDNSTWVNGNSQAVPYSLSIIDGSTPIDWNIVRTSHNITTTGNKVVMALDVDSNTLSVNNDSKIQVSHYLKIDGKIDLTGKSQLIQTNNSDLDPASSGSLERDQEGQSNRFNYNYWSSPVSSINSSTINHGFTIAGVMKDGTNPNNIQNINWTSGIDSAPTSPITLSSYWIFKFQNQNNSAANWIQVGQNGTLLPGQGFTLKGSNTDAIHQNYTFIGKPNNGTITSYVGPNNLNLCGNPYPSAIDANDFINDNINTITGTLYFWEHYATNSSHLTIQYQGGYATRTLVGGTPPVSPSGVSGLGSSSKMPNRYIPVGQGFFVTGSATGGNIVFNNNQRTFIKENSSNSYSLFKVSNATTTDTFSHEFDNRNDSFTEEPFMKLRLGFNSPDDYHRQILIGFMNQYATSGLDKGYDAISMDNPSMDMYFINNNNKLNIQGEGYFNENNIYPLGIKTATAGVVKFVIDDKENIEPNQEIYIHDNVTGIYNSIQNQAFEINLPAGTIENRFSLRFKRTDALGVNQSEISNGIAITHLQTTKTISIQNTTTDTTIKSVQLYNLLGQNILTWKLDDRNQTNILLPTTNLSTGAYIVKVLSDKGEVSKKILVK</sequence>
<dbReference type="Proteomes" id="UP000293300">
    <property type="component" value="Unassembled WGS sequence"/>
</dbReference>
<reference evidence="6 7" key="1">
    <citation type="submission" date="2019-02" db="EMBL/GenBank/DDBJ databases">
        <title>Flavobacterium sp. RD-2-33 isolated from forest soil.</title>
        <authorList>
            <person name="Chaudhary D.K."/>
        </authorList>
    </citation>
    <scope>NUCLEOTIDE SEQUENCE [LARGE SCALE GENOMIC DNA]</scope>
    <source>
        <strain evidence="6 7">RD-2-33</strain>
    </source>
</reference>
<evidence type="ECO:0000313" key="6">
    <source>
        <dbReference type="EMBL" id="TBX70431.1"/>
    </source>
</evidence>
<dbReference type="Pfam" id="PF26628">
    <property type="entry name" value="DUF8202"/>
    <property type="match status" value="1"/>
</dbReference>
<keyword evidence="1 3" id="KW-0732">Signal</keyword>
<dbReference type="InterPro" id="IPR026444">
    <property type="entry name" value="Secre_tail"/>
</dbReference>
<dbReference type="GO" id="GO:0004553">
    <property type="term" value="F:hydrolase activity, hydrolyzing O-glycosyl compounds"/>
    <property type="evidence" value="ECO:0007669"/>
    <property type="project" value="UniProtKB-ARBA"/>
</dbReference>
<feature type="chain" id="PRO_5020851387" evidence="3">
    <location>
        <begin position="27"/>
        <end position="1198"/>
    </location>
</feature>